<organism evidence="2 3">
    <name type="scientific">Rhizobium leguminosarum</name>
    <dbReference type="NCBI Taxonomy" id="384"/>
    <lineage>
        <taxon>Bacteria</taxon>
        <taxon>Pseudomonadati</taxon>
        <taxon>Pseudomonadota</taxon>
        <taxon>Alphaproteobacteria</taxon>
        <taxon>Hyphomicrobiales</taxon>
        <taxon>Rhizobiaceae</taxon>
        <taxon>Rhizobium/Agrobacterium group</taxon>
        <taxon>Rhizobium</taxon>
    </lineage>
</organism>
<evidence type="ECO:0000313" key="2">
    <source>
        <dbReference type="EMBL" id="NYJ15161.1"/>
    </source>
</evidence>
<keyword evidence="1" id="KW-1133">Transmembrane helix</keyword>
<evidence type="ECO:0008006" key="4">
    <source>
        <dbReference type="Google" id="ProtNLM"/>
    </source>
</evidence>
<feature type="transmembrane region" description="Helical" evidence="1">
    <location>
        <begin position="20"/>
        <end position="39"/>
    </location>
</feature>
<sequence>MLVHNWRAVLRHAWSVRLMALALLFIVLEPVINFVAATWVSRNLYIQVAMSAATGLFAVAAIVARIFVQQKISGELNGKPPAEGSCRRGRGCGTCRRVRGIAPECLSRSGHTRDSLGRSATAAPMA</sequence>
<feature type="transmembrane region" description="Helical" evidence="1">
    <location>
        <begin position="45"/>
        <end position="68"/>
    </location>
</feature>
<evidence type="ECO:0000313" key="3">
    <source>
        <dbReference type="Proteomes" id="UP000535276"/>
    </source>
</evidence>
<gene>
    <name evidence="2" type="ORF">GGI64_006266</name>
</gene>
<keyword evidence="1" id="KW-0472">Membrane</keyword>
<proteinExistence type="predicted"/>
<dbReference type="Proteomes" id="UP000535276">
    <property type="component" value="Unassembled WGS sequence"/>
</dbReference>
<comment type="caution">
    <text evidence="2">The sequence shown here is derived from an EMBL/GenBank/DDBJ whole genome shotgun (WGS) entry which is preliminary data.</text>
</comment>
<protein>
    <recommendedName>
        <fullName evidence="4">Transmembrane protein</fullName>
    </recommendedName>
</protein>
<evidence type="ECO:0000256" key="1">
    <source>
        <dbReference type="SAM" id="Phobius"/>
    </source>
</evidence>
<accession>A0A7Z0E4X5</accession>
<dbReference type="Pfam" id="PF25612">
    <property type="entry name" value="DUF7940"/>
    <property type="match status" value="1"/>
</dbReference>
<dbReference type="AlphaFoldDB" id="A0A7Z0E4X5"/>
<dbReference type="EMBL" id="JACBZV010000016">
    <property type="protein sequence ID" value="NYJ15161.1"/>
    <property type="molecule type" value="Genomic_DNA"/>
</dbReference>
<reference evidence="2 3" key="1">
    <citation type="submission" date="2020-07" db="EMBL/GenBank/DDBJ databases">
        <title>Genomic Encyclopedia of Type Strains, Phase IV (KMG-V): Genome sequencing to study the core and pangenomes of soil and plant-associated prokaryotes.</title>
        <authorList>
            <person name="Whitman W."/>
        </authorList>
    </citation>
    <scope>NUCLEOTIDE SEQUENCE [LARGE SCALE GENOMIC DNA]</scope>
    <source>
        <strain evidence="2 3">SEMIA 4052</strain>
    </source>
</reference>
<name>A0A7Z0E4X5_RHILE</name>
<dbReference type="InterPro" id="IPR057700">
    <property type="entry name" value="DUF7940"/>
</dbReference>
<keyword evidence="1" id="KW-0812">Transmembrane</keyword>